<sequence length="482" mass="53723">MNKMLLFFTSRHYRLFSALLLLALSLENIQAESHALSVFLKTPELSCANVGVLVKEIKNNKIIADYQSNKVLLPGSNLKLITTATALNLLGPDFKFQTPLQYDGNIDRDGILHGNIYIVGTGDPTIGSEKFDDINFIDQWVNAVKNIGIKAIEGRIVADVSAFDREVIPPNWVWEDMGNYYAAGDYGLSLDDNMCRLTFRTGSVGSTPVIVSVAPEFHPIIFHNYLKASSVNADDSYLHGAPFSYQRTITGTIPANRASFVVKGDLPNPPLALATYFTWELTRKGIAVKGTPTDTLPDLLSSRHTFYVHYSPDLNTIIDKTNIESNNLFAEHIFKRLALIDYPVATREEATHMVKQFWSNHQFDTTSLFMEDGCGLSPFDGVTPSFLVHLLIYMRTENPYGNQLLNSLPVAGVNGTLRNFLANTPLEGKVRAKSGSIMRVLCYSGYLQHNNKDYVFSIMTNNFCGSSLNVRKAIEKFLLSIH</sequence>
<organism evidence="4 5">
    <name type="scientific">Microbacter margulisiae</name>
    <dbReference type="NCBI Taxonomy" id="1350067"/>
    <lineage>
        <taxon>Bacteria</taxon>
        <taxon>Pseudomonadati</taxon>
        <taxon>Bacteroidota</taxon>
        <taxon>Bacteroidia</taxon>
        <taxon>Bacteroidales</taxon>
        <taxon>Porphyromonadaceae</taxon>
        <taxon>Microbacter</taxon>
    </lineage>
</organism>
<dbReference type="PANTHER" id="PTHR30023:SF0">
    <property type="entry name" value="PENICILLIN-SENSITIVE CARBOXYPEPTIDASE A"/>
    <property type="match status" value="1"/>
</dbReference>
<protein>
    <submittedName>
        <fullName evidence="4">D-alanyl-D-alanine carboxypeptidase/D-alanyl-D-alanine-endopeptidase (Penicillin-binding protein 4)</fullName>
        <ecNumber evidence="4">3.4.16.4</ecNumber>
        <ecNumber evidence="4">3.4.21.-</ecNumber>
    </submittedName>
</protein>
<name>A0A7W5H0C4_9PORP</name>
<evidence type="ECO:0000256" key="1">
    <source>
        <dbReference type="ARBA" id="ARBA00006096"/>
    </source>
</evidence>
<dbReference type="Proteomes" id="UP000544222">
    <property type="component" value="Unassembled WGS sequence"/>
</dbReference>
<dbReference type="EMBL" id="JACHYB010000001">
    <property type="protein sequence ID" value="MBB3186408.1"/>
    <property type="molecule type" value="Genomic_DNA"/>
</dbReference>
<evidence type="ECO:0000256" key="3">
    <source>
        <dbReference type="SAM" id="SignalP"/>
    </source>
</evidence>
<keyword evidence="3" id="KW-0732">Signal</keyword>
<dbReference type="NCBIfam" id="TIGR00666">
    <property type="entry name" value="PBP4"/>
    <property type="match status" value="1"/>
</dbReference>
<gene>
    <name evidence="4" type="ORF">FHX64_000571</name>
</gene>
<dbReference type="Gene3D" id="3.50.80.20">
    <property type="entry name" value="D-Ala-D-Ala carboxypeptidase C, peptidase S13"/>
    <property type="match status" value="1"/>
</dbReference>
<dbReference type="SUPFAM" id="SSF56601">
    <property type="entry name" value="beta-lactamase/transpeptidase-like"/>
    <property type="match status" value="1"/>
</dbReference>
<evidence type="ECO:0000313" key="5">
    <source>
        <dbReference type="Proteomes" id="UP000544222"/>
    </source>
</evidence>
<dbReference type="GO" id="GO:0006508">
    <property type="term" value="P:proteolysis"/>
    <property type="evidence" value="ECO:0007669"/>
    <property type="project" value="InterPro"/>
</dbReference>
<dbReference type="AlphaFoldDB" id="A0A7W5H0C4"/>
<accession>A0A7W5H0C4</accession>
<comment type="caution">
    <text evidence="4">The sequence shown here is derived from an EMBL/GenBank/DDBJ whole genome shotgun (WGS) entry which is preliminary data.</text>
</comment>
<dbReference type="InterPro" id="IPR012338">
    <property type="entry name" value="Beta-lactam/transpept-like"/>
</dbReference>
<dbReference type="EC" id="3.4.16.4" evidence="4"/>
<dbReference type="RefSeq" id="WP_183412306.1">
    <property type="nucleotide sequence ID" value="NZ_JACHYB010000001.1"/>
</dbReference>
<dbReference type="GO" id="GO:0000270">
    <property type="term" value="P:peptidoglycan metabolic process"/>
    <property type="evidence" value="ECO:0007669"/>
    <property type="project" value="TreeGrafter"/>
</dbReference>
<dbReference type="Pfam" id="PF02113">
    <property type="entry name" value="Peptidase_S13"/>
    <property type="match status" value="1"/>
</dbReference>
<keyword evidence="4" id="KW-0645">Protease</keyword>
<feature type="chain" id="PRO_5030785620" evidence="3">
    <location>
        <begin position="32"/>
        <end position="482"/>
    </location>
</feature>
<dbReference type="GO" id="GO:0009002">
    <property type="term" value="F:serine-type D-Ala-D-Ala carboxypeptidase activity"/>
    <property type="evidence" value="ECO:0007669"/>
    <property type="project" value="UniProtKB-EC"/>
</dbReference>
<feature type="signal peptide" evidence="3">
    <location>
        <begin position="1"/>
        <end position="31"/>
    </location>
</feature>
<keyword evidence="2 4" id="KW-0378">Hydrolase</keyword>
<dbReference type="PRINTS" id="PR00922">
    <property type="entry name" value="DADACBPTASE3"/>
</dbReference>
<keyword evidence="5" id="KW-1185">Reference proteome</keyword>
<dbReference type="PANTHER" id="PTHR30023">
    <property type="entry name" value="D-ALANYL-D-ALANINE CARBOXYPEPTIDASE"/>
    <property type="match status" value="1"/>
</dbReference>
<reference evidence="4 5" key="1">
    <citation type="submission" date="2020-08" db="EMBL/GenBank/DDBJ databases">
        <title>Genomic Encyclopedia of Type Strains, Phase IV (KMG-IV): sequencing the most valuable type-strain genomes for metagenomic binning, comparative biology and taxonomic classification.</title>
        <authorList>
            <person name="Goeker M."/>
        </authorList>
    </citation>
    <scope>NUCLEOTIDE SEQUENCE [LARGE SCALE GENOMIC DNA]</scope>
    <source>
        <strain evidence="4 5">DSM 27471</strain>
    </source>
</reference>
<keyword evidence="4" id="KW-0121">Carboxypeptidase</keyword>
<evidence type="ECO:0000313" key="4">
    <source>
        <dbReference type="EMBL" id="MBB3186408.1"/>
    </source>
</evidence>
<proteinExistence type="inferred from homology"/>
<dbReference type="InterPro" id="IPR000667">
    <property type="entry name" value="Peptidase_S13"/>
</dbReference>
<dbReference type="Gene3D" id="3.40.710.10">
    <property type="entry name" value="DD-peptidase/beta-lactamase superfamily"/>
    <property type="match status" value="2"/>
</dbReference>
<dbReference type="EC" id="3.4.21.-" evidence="4"/>
<comment type="similarity">
    <text evidence="1">Belongs to the peptidase S13 family.</text>
</comment>
<evidence type="ECO:0000256" key="2">
    <source>
        <dbReference type="ARBA" id="ARBA00022801"/>
    </source>
</evidence>